<feature type="compositionally biased region" description="Low complexity" evidence="1">
    <location>
        <begin position="1002"/>
        <end position="1016"/>
    </location>
</feature>
<feature type="compositionally biased region" description="Basic and acidic residues" evidence="1">
    <location>
        <begin position="400"/>
        <end position="415"/>
    </location>
</feature>
<feature type="compositionally biased region" description="Low complexity" evidence="1">
    <location>
        <begin position="787"/>
        <end position="798"/>
    </location>
</feature>
<feature type="compositionally biased region" description="Low complexity" evidence="1">
    <location>
        <begin position="98"/>
        <end position="110"/>
    </location>
</feature>
<evidence type="ECO:0000259" key="2">
    <source>
        <dbReference type="PROSITE" id="PS50172"/>
    </source>
</evidence>
<evidence type="ECO:0000256" key="1">
    <source>
        <dbReference type="SAM" id="MobiDB-lite"/>
    </source>
</evidence>
<sequence>MVSTRRTAPPEPEAEMPPDLSNTLRKKPVRRAMAKKTEPDTKSKSSRTKRATGDSGNHTEVNAQVEKTPAVTQTKTTRGVGRPRKQPTPAPAEEPAISKPAKATRSTATTRAKKNEVAVYDESEAQPSDEPKPARRTRGAKSAVPPLSPKKITQVSKPVTRNKKATEVTEKKAAPSKPATRTRTARQRGISDENADVPDLAPSNQDEINVAAASSTPVKRSAPPKRNNKTEDKVVTEAYKSSRLSTPSELPPQRFEQLDESKHRRNAARTKTPEASEDEEAEHSSNENSDDELCGPKTPMKRGSPGAFARYQASVQKMTADRDIKTPMESPRRFANRMNERGTPKTQKPYNKPSVPASAVKPMTVARASNRAFVFKDLRDKFDVQQGAPEDIPLQDEDQSFPRDESVSHSDAEKLDADEDELDQTADHVESMIQADGYDAQNIRVGTQSEKRLDQTAGAVDTHGDVGTSNETAELGTYDEDTVIITQDQDDSLLAVEEEVQQDDLVMHSPASCTPETLDWDNLRQDTTIPINFDEHLAGARVFPQIEPTERLSVAAEIAGVAQPQHYEDQNDIAKDGDAAHESDMITAGLELPATAELSRRQTLDRTVDLNEFVDFAALAEPTATIQMPMTDFGAPMNAAEDTPDGDVTMDEAPEEESLHLDTVGDEAASSGREVYDESLLLDDIVDQVVSADRNLKDQEIVELQEDENQLEEAVSDEEIPHYALPTISFDARRKSLPAFSFQTPPRVGSRPTTSDGHSIPRVANPFSREWRPQTGNDDFVATPRPSSSKAYDSSAAATPHRPAIGLRTPNGYPNTAVPNARFQTPANSFERKVATVQKPAANAPTPRASSLRPKPVAGISTRCEQQISGPSQEGTPVISKPPERYPQLGYRPGSDKHANTVIAPARFRTPTSARPRQAGTAVKAAGNATTPRLSALKADVKTPDTTTPSLGDSSPSIMATPTPALETPTVERYPRRPPQEAYQGHANTVAAPKRFKTPVNPSTARPATARKAATSVRTPQGPALEPDSQVEGPKTPAATKSSQKVAATPTSAAETPATERFPRLPAQQNYDEHANTVAAPARFRTPAKPSPREAPSTVQKPGSLRKVAAKNQGMQRMPSHTPVKTPLKPAAAMTPGFEAMTPHPSAPLRSVVAMVEVFTLEGASASAPFVALLNRLGAKTTKLWSERITHVIFKDGSPTTLQRVRLHNKEVQERNAGNVIHCVNSRWVSDCDAEGRRVDEADEAYAVDIAGVPRGGKRRRKSMEPTSLINVQGNVIRDRKRSFGRASMGRSSLGRSTMDYDSPEKKSPSNTTSIAGEATPGYEKENTPEIDDFEDDVDEPATPAYLAAPDKLIQQTAPINRMKKLGLNSEGGRKNRRLSYFPTRA</sequence>
<reference evidence="3 4" key="1">
    <citation type="submission" date="2017-01" db="EMBL/GenBank/DDBJ databases">
        <title>The recent genome duplication of the halophilic yeast Hortaea werneckii: insights from long-read sequencing.</title>
        <authorList>
            <person name="Sinha S."/>
            <person name="Flibotte S."/>
            <person name="Neira M."/>
            <person name="Lenassi M."/>
            <person name="Gostincar C."/>
            <person name="Stajich J.E."/>
            <person name="Nislow C.E."/>
        </authorList>
    </citation>
    <scope>NUCLEOTIDE SEQUENCE [LARGE SCALE GENOMIC DNA]</scope>
    <source>
        <strain evidence="3 4">EXF-2000</strain>
    </source>
</reference>
<feature type="compositionally biased region" description="Acidic residues" evidence="1">
    <location>
        <begin position="1329"/>
        <end position="1340"/>
    </location>
</feature>
<dbReference type="InterPro" id="IPR036420">
    <property type="entry name" value="BRCT_dom_sf"/>
</dbReference>
<dbReference type="Gene3D" id="3.40.50.10190">
    <property type="entry name" value="BRCT domain"/>
    <property type="match status" value="1"/>
</dbReference>
<dbReference type="VEuPathDB" id="FungiDB:BTJ68_01397"/>
<feature type="compositionally biased region" description="Polar residues" evidence="1">
    <location>
        <begin position="944"/>
        <end position="960"/>
    </location>
</feature>
<comment type="caution">
    <text evidence="3">The sequence shown here is derived from an EMBL/GenBank/DDBJ whole genome shotgun (WGS) entry which is preliminary data.</text>
</comment>
<feature type="compositionally biased region" description="Basic residues" evidence="1">
    <location>
        <begin position="24"/>
        <end position="34"/>
    </location>
</feature>
<feature type="region of interest" description="Disordered" evidence="1">
    <location>
        <begin position="1280"/>
        <end position="1386"/>
    </location>
</feature>
<feature type="domain" description="BRCT" evidence="2">
    <location>
        <begin position="1173"/>
        <end position="1246"/>
    </location>
</feature>
<keyword evidence="4" id="KW-1185">Reference proteome</keyword>
<feature type="region of interest" description="Disordered" evidence="1">
    <location>
        <begin position="1083"/>
        <end position="1105"/>
    </location>
</feature>
<name>A0A1Z5TSB1_HORWE</name>
<dbReference type="PROSITE" id="PS50172">
    <property type="entry name" value="BRCT"/>
    <property type="match status" value="1"/>
</dbReference>
<feature type="compositionally biased region" description="Low complexity" evidence="1">
    <location>
        <begin position="1047"/>
        <end position="1060"/>
    </location>
</feature>
<dbReference type="Proteomes" id="UP000194280">
    <property type="component" value="Unassembled WGS sequence"/>
</dbReference>
<feature type="region of interest" description="Disordered" evidence="1">
    <location>
        <begin position="741"/>
        <end position="810"/>
    </location>
</feature>
<feature type="compositionally biased region" description="Basic and acidic residues" evidence="1">
    <location>
        <begin position="319"/>
        <end position="343"/>
    </location>
</feature>
<feature type="compositionally biased region" description="Basic and acidic residues" evidence="1">
    <location>
        <begin position="164"/>
        <end position="173"/>
    </location>
</feature>
<dbReference type="SUPFAM" id="SSF52113">
    <property type="entry name" value="BRCT domain"/>
    <property type="match status" value="1"/>
</dbReference>
<feature type="region of interest" description="Disordered" evidence="1">
    <location>
        <begin position="911"/>
        <end position="1061"/>
    </location>
</feature>
<organism evidence="3 4">
    <name type="scientific">Hortaea werneckii EXF-2000</name>
    <dbReference type="NCBI Taxonomy" id="1157616"/>
    <lineage>
        <taxon>Eukaryota</taxon>
        <taxon>Fungi</taxon>
        <taxon>Dikarya</taxon>
        <taxon>Ascomycota</taxon>
        <taxon>Pezizomycotina</taxon>
        <taxon>Dothideomycetes</taxon>
        <taxon>Dothideomycetidae</taxon>
        <taxon>Mycosphaerellales</taxon>
        <taxon>Teratosphaeriaceae</taxon>
        <taxon>Hortaea</taxon>
    </lineage>
</organism>
<dbReference type="EMBL" id="MUNK01000007">
    <property type="protein sequence ID" value="OTA38821.1"/>
    <property type="molecule type" value="Genomic_DNA"/>
</dbReference>
<proteinExistence type="predicted"/>
<accession>A0A1Z5TSB1</accession>
<dbReference type="CDD" id="cd17716">
    <property type="entry name" value="BRCT_microcephalin_rpt1"/>
    <property type="match status" value="1"/>
</dbReference>
<feature type="region of interest" description="Disordered" evidence="1">
    <location>
        <begin position="384"/>
        <end position="417"/>
    </location>
</feature>
<evidence type="ECO:0000313" key="4">
    <source>
        <dbReference type="Proteomes" id="UP000194280"/>
    </source>
</evidence>
<protein>
    <recommendedName>
        <fullName evidence="2">BRCT domain-containing protein</fullName>
    </recommendedName>
</protein>
<evidence type="ECO:0000313" key="3">
    <source>
        <dbReference type="EMBL" id="OTA38821.1"/>
    </source>
</evidence>
<feature type="compositionally biased region" description="Polar residues" evidence="1">
    <location>
        <begin position="202"/>
        <end position="218"/>
    </location>
</feature>
<gene>
    <name evidence="3" type="ORF">BTJ68_01397</name>
</gene>
<dbReference type="OrthoDB" id="2384350at2759"/>
<dbReference type="STRING" id="1157616.A0A1Z5TSB1"/>
<dbReference type="InterPro" id="IPR001357">
    <property type="entry name" value="BRCT_dom"/>
</dbReference>
<dbReference type="InParanoid" id="A0A1Z5TSB1"/>
<feature type="region of interest" description="Disordered" evidence="1">
    <location>
        <begin position="1"/>
        <end position="363"/>
    </location>
</feature>